<organism evidence="1 2">
    <name type="scientific">Duganella radicis</name>
    <dbReference type="NCBI Taxonomy" id="551988"/>
    <lineage>
        <taxon>Bacteria</taxon>
        <taxon>Pseudomonadati</taxon>
        <taxon>Pseudomonadota</taxon>
        <taxon>Betaproteobacteria</taxon>
        <taxon>Burkholderiales</taxon>
        <taxon>Oxalobacteraceae</taxon>
        <taxon>Telluria group</taxon>
        <taxon>Duganella</taxon>
    </lineage>
</organism>
<sequence length="194" mass="22526">METTLKERLKNTIKKSRHDVFLRDDFAKLGGTYRQLSRALSELQREQVLMRAGYGLYMRPTVREVEKSIEQIQQRLGRRVRREVTIGGITVQLGMPSSTPNKQDLQDRRKLVMARLITEKFAVPVIRQRSLENMERWQKNGVWVSAFEEWRELLTRGTDQQVLAVLTGLDEKSNRLRQSAPYAGLLTQAEVEAI</sequence>
<accession>A0A6L6PQI4</accession>
<name>A0A6L6PQI4_9BURK</name>
<dbReference type="AlphaFoldDB" id="A0A6L6PQI4"/>
<evidence type="ECO:0008006" key="3">
    <source>
        <dbReference type="Google" id="ProtNLM"/>
    </source>
</evidence>
<gene>
    <name evidence="1" type="ORF">GM676_22945</name>
</gene>
<comment type="caution">
    <text evidence="1">The sequence shown here is derived from an EMBL/GenBank/DDBJ whole genome shotgun (WGS) entry which is preliminary data.</text>
</comment>
<dbReference type="EMBL" id="WNKY01000034">
    <property type="protein sequence ID" value="MTV40425.1"/>
    <property type="molecule type" value="Genomic_DNA"/>
</dbReference>
<keyword evidence="2" id="KW-1185">Reference proteome</keyword>
<dbReference type="Proteomes" id="UP000475582">
    <property type="component" value="Unassembled WGS sequence"/>
</dbReference>
<dbReference type="OrthoDB" id="573467at2"/>
<protein>
    <recommendedName>
        <fullName evidence="3">Type IV toxin-antitoxin system AbiEi family antitoxin domain-containing protein</fullName>
    </recommendedName>
</protein>
<dbReference type="RefSeq" id="WP_155466357.1">
    <property type="nucleotide sequence ID" value="NZ_WNKY01000034.1"/>
</dbReference>
<proteinExistence type="predicted"/>
<evidence type="ECO:0000313" key="1">
    <source>
        <dbReference type="EMBL" id="MTV40425.1"/>
    </source>
</evidence>
<reference evidence="1 2" key="1">
    <citation type="submission" date="2019-11" db="EMBL/GenBank/DDBJ databases">
        <title>Type strains purchased from KCTC, JCM and DSMZ.</title>
        <authorList>
            <person name="Lu H."/>
        </authorList>
    </citation>
    <scope>NUCLEOTIDE SEQUENCE [LARGE SCALE GENOMIC DNA]</scope>
    <source>
        <strain evidence="1 2">KCTC 22382</strain>
    </source>
</reference>
<evidence type="ECO:0000313" key="2">
    <source>
        <dbReference type="Proteomes" id="UP000475582"/>
    </source>
</evidence>